<keyword evidence="1" id="KW-0808">Transferase</keyword>
<organism evidence="1 2">
    <name type="scientific">Gossypium australe</name>
    <dbReference type="NCBI Taxonomy" id="47621"/>
    <lineage>
        <taxon>Eukaryota</taxon>
        <taxon>Viridiplantae</taxon>
        <taxon>Streptophyta</taxon>
        <taxon>Embryophyta</taxon>
        <taxon>Tracheophyta</taxon>
        <taxon>Spermatophyta</taxon>
        <taxon>Magnoliopsida</taxon>
        <taxon>eudicotyledons</taxon>
        <taxon>Gunneridae</taxon>
        <taxon>Pentapetalae</taxon>
        <taxon>rosids</taxon>
        <taxon>malvids</taxon>
        <taxon>Malvales</taxon>
        <taxon>Malvaceae</taxon>
        <taxon>Malvoideae</taxon>
        <taxon>Gossypium</taxon>
    </lineage>
</organism>
<accession>A0A5B6VCZ4</accession>
<comment type="caution">
    <text evidence="1">The sequence shown here is derived from an EMBL/GenBank/DDBJ whole genome shotgun (WGS) entry which is preliminary data.</text>
</comment>
<proteinExistence type="predicted"/>
<evidence type="ECO:0000313" key="2">
    <source>
        <dbReference type="Proteomes" id="UP000325315"/>
    </source>
</evidence>
<dbReference type="OrthoDB" id="998444at2759"/>
<dbReference type="AlphaFoldDB" id="A0A5B6VCZ4"/>
<evidence type="ECO:0000313" key="1">
    <source>
        <dbReference type="EMBL" id="KAA3467059.1"/>
    </source>
</evidence>
<dbReference type="GO" id="GO:0003964">
    <property type="term" value="F:RNA-directed DNA polymerase activity"/>
    <property type="evidence" value="ECO:0007669"/>
    <property type="project" value="UniProtKB-KW"/>
</dbReference>
<keyword evidence="1" id="KW-0695">RNA-directed DNA polymerase</keyword>
<protein>
    <submittedName>
        <fullName evidence="1">Reverse transcriptase</fullName>
    </submittedName>
</protein>
<gene>
    <name evidence="1" type="ORF">EPI10_002106</name>
</gene>
<sequence>MGFKEFEAFNLAMLAKQSWRMIAEPRPLWVKVLKGLYFPHKSIMEAEKGSRASWIWRSLVEGS</sequence>
<keyword evidence="1" id="KW-0548">Nucleotidyltransferase</keyword>
<dbReference type="EMBL" id="SMMG02000007">
    <property type="protein sequence ID" value="KAA3467059.1"/>
    <property type="molecule type" value="Genomic_DNA"/>
</dbReference>
<reference evidence="2" key="1">
    <citation type="journal article" date="2019" name="Plant Biotechnol. J.">
        <title>Genome sequencing of the Australian wild diploid species Gossypium australe highlights disease resistance and delayed gland morphogenesis.</title>
        <authorList>
            <person name="Cai Y."/>
            <person name="Cai X."/>
            <person name="Wang Q."/>
            <person name="Wang P."/>
            <person name="Zhang Y."/>
            <person name="Cai C."/>
            <person name="Xu Y."/>
            <person name="Wang K."/>
            <person name="Zhou Z."/>
            <person name="Wang C."/>
            <person name="Geng S."/>
            <person name="Li B."/>
            <person name="Dong Q."/>
            <person name="Hou Y."/>
            <person name="Wang H."/>
            <person name="Ai P."/>
            <person name="Liu Z."/>
            <person name="Yi F."/>
            <person name="Sun M."/>
            <person name="An G."/>
            <person name="Cheng J."/>
            <person name="Zhang Y."/>
            <person name="Shi Q."/>
            <person name="Xie Y."/>
            <person name="Shi X."/>
            <person name="Chang Y."/>
            <person name="Huang F."/>
            <person name="Chen Y."/>
            <person name="Hong S."/>
            <person name="Mi L."/>
            <person name="Sun Q."/>
            <person name="Zhang L."/>
            <person name="Zhou B."/>
            <person name="Peng R."/>
            <person name="Zhang X."/>
            <person name="Liu F."/>
        </authorList>
    </citation>
    <scope>NUCLEOTIDE SEQUENCE [LARGE SCALE GENOMIC DNA]</scope>
    <source>
        <strain evidence="2">cv. PA1801</strain>
    </source>
</reference>
<name>A0A5B6VCZ4_9ROSI</name>
<keyword evidence="2" id="KW-1185">Reference proteome</keyword>
<dbReference type="Proteomes" id="UP000325315">
    <property type="component" value="Unassembled WGS sequence"/>
</dbReference>